<proteinExistence type="predicted"/>
<dbReference type="Pfam" id="PF14213">
    <property type="entry name" value="DUF4325"/>
    <property type="match status" value="1"/>
</dbReference>
<organism evidence="2 3">
    <name type="scientific">Vibrio gelatinilyticus</name>
    <dbReference type="NCBI Taxonomy" id="2893468"/>
    <lineage>
        <taxon>Bacteria</taxon>
        <taxon>Pseudomonadati</taxon>
        <taxon>Pseudomonadota</taxon>
        <taxon>Gammaproteobacteria</taxon>
        <taxon>Vibrionales</taxon>
        <taxon>Vibrionaceae</taxon>
        <taxon>Vibrio</taxon>
    </lineage>
</organism>
<dbReference type="EMBL" id="JAJNNZ010000022">
    <property type="protein sequence ID" value="MCJ2378769.1"/>
    <property type="molecule type" value="Genomic_DNA"/>
</dbReference>
<dbReference type="AlphaFoldDB" id="A0A9X1WE92"/>
<evidence type="ECO:0000313" key="2">
    <source>
        <dbReference type="EMBL" id="MCJ2378769.1"/>
    </source>
</evidence>
<dbReference type="RefSeq" id="WP_244359185.1">
    <property type="nucleotide sequence ID" value="NZ_JAJNNZ010000022.1"/>
</dbReference>
<sequence>MSNKPIKVIVDFHSKPYGRFKTDAPGCEFTAGEVFRDAHLAPALREFDKVTVDLTGYNRYGRSFLDEAFGGLIRESGFTKAELDQKLVYVHDDLASVIAIIDERIEKAEQDRLTR</sequence>
<dbReference type="Proteomes" id="UP001139488">
    <property type="component" value="Unassembled WGS sequence"/>
</dbReference>
<gene>
    <name evidence="2" type="ORF">LNL84_18320</name>
</gene>
<reference evidence="2" key="1">
    <citation type="submission" date="2021-11" db="EMBL/GenBank/DDBJ databases">
        <title>Vibrio ZSDE26 sp. nov. and Vibrio ZSDZ34 sp. nov., isolated from coastal seawater in Qingdao.</title>
        <authorList>
            <person name="Zhang P."/>
        </authorList>
    </citation>
    <scope>NUCLEOTIDE SEQUENCE</scope>
    <source>
        <strain evidence="2">ZSDZ34</strain>
    </source>
</reference>
<accession>A0A9X1WE92</accession>
<protein>
    <submittedName>
        <fullName evidence="2">STAS-like domain-containing protein</fullName>
    </submittedName>
</protein>
<comment type="caution">
    <text evidence="2">The sequence shown here is derived from an EMBL/GenBank/DDBJ whole genome shotgun (WGS) entry which is preliminary data.</text>
</comment>
<feature type="domain" description="DUF4325" evidence="1">
    <location>
        <begin position="31"/>
        <end position="92"/>
    </location>
</feature>
<name>A0A9X1WE92_9VIBR</name>
<keyword evidence="3" id="KW-1185">Reference proteome</keyword>
<evidence type="ECO:0000313" key="3">
    <source>
        <dbReference type="Proteomes" id="UP001139488"/>
    </source>
</evidence>
<evidence type="ECO:0000259" key="1">
    <source>
        <dbReference type="Pfam" id="PF14213"/>
    </source>
</evidence>
<dbReference type="InterPro" id="IPR025474">
    <property type="entry name" value="DUF4325"/>
</dbReference>